<evidence type="ECO:0008006" key="4">
    <source>
        <dbReference type="Google" id="ProtNLM"/>
    </source>
</evidence>
<dbReference type="EMBL" id="KZ559566">
    <property type="protein sequence ID" value="PLN79084.1"/>
    <property type="molecule type" value="Genomic_DNA"/>
</dbReference>
<protein>
    <recommendedName>
        <fullName evidence="4">Secreted protein</fullName>
    </recommendedName>
</protein>
<keyword evidence="1" id="KW-0732">Signal</keyword>
<proteinExistence type="predicted"/>
<keyword evidence="3" id="KW-1185">Reference proteome</keyword>
<reference evidence="3" key="1">
    <citation type="submission" date="2017-12" db="EMBL/GenBank/DDBJ databases">
        <authorList>
            <consortium name="DOE Joint Genome Institute"/>
            <person name="Mondo S.J."/>
            <person name="Kjaerbolling I."/>
            <person name="Vesth T.C."/>
            <person name="Frisvad J.C."/>
            <person name="Nybo J.L."/>
            <person name="Theobald S."/>
            <person name="Kuo A."/>
            <person name="Bowyer P."/>
            <person name="Matsuda Y."/>
            <person name="Lyhne E.K."/>
            <person name="Kogle M.E."/>
            <person name="Clum A."/>
            <person name="Lipzen A."/>
            <person name="Salamov A."/>
            <person name="Ngan C.Y."/>
            <person name="Daum C."/>
            <person name="Chiniquy J."/>
            <person name="Barry K."/>
            <person name="LaButti K."/>
            <person name="Haridas S."/>
            <person name="Simmons B.A."/>
            <person name="Magnuson J.K."/>
            <person name="Mortensen U.H."/>
            <person name="Larsen T.O."/>
            <person name="Grigoriev I.V."/>
            <person name="Baker S.E."/>
            <person name="Andersen M.R."/>
            <person name="Nordberg H.P."/>
            <person name="Cantor M.N."/>
            <person name="Hua S.X."/>
        </authorList>
    </citation>
    <scope>NUCLEOTIDE SEQUENCE [LARGE SCALE GENOMIC DNA]</scope>
    <source>
        <strain evidence="3">IBT 19404</strain>
    </source>
</reference>
<evidence type="ECO:0000313" key="3">
    <source>
        <dbReference type="Proteomes" id="UP000235023"/>
    </source>
</evidence>
<feature type="signal peptide" evidence="1">
    <location>
        <begin position="1"/>
        <end position="23"/>
    </location>
</feature>
<name>A0A2J5HPJ6_9EURO</name>
<dbReference type="AlphaFoldDB" id="A0A2J5HPJ6"/>
<feature type="chain" id="PRO_5014427951" description="Secreted protein" evidence="1">
    <location>
        <begin position="24"/>
        <end position="69"/>
    </location>
</feature>
<dbReference type="Proteomes" id="UP000235023">
    <property type="component" value="Unassembled WGS sequence"/>
</dbReference>
<evidence type="ECO:0000313" key="2">
    <source>
        <dbReference type="EMBL" id="PLN79084.1"/>
    </source>
</evidence>
<sequence>MHLTGWCGVSVCVDLCLETGCDAMRWGDCRRTVDQESEVDSRSHLPTSTLSVEPSLAIAHNKGRIMLLL</sequence>
<evidence type="ECO:0000256" key="1">
    <source>
        <dbReference type="SAM" id="SignalP"/>
    </source>
</evidence>
<gene>
    <name evidence="2" type="ORF">BDW42DRAFT_135336</name>
</gene>
<organism evidence="2 3">
    <name type="scientific">Aspergillus taichungensis</name>
    <dbReference type="NCBI Taxonomy" id="482145"/>
    <lineage>
        <taxon>Eukaryota</taxon>
        <taxon>Fungi</taxon>
        <taxon>Dikarya</taxon>
        <taxon>Ascomycota</taxon>
        <taxon>Pezizomycotina</taxon>
        <taxon>Eurotiomycetes</taxon>
        <taxon>Eurotiomycetidae</taxon>
        <taxon>Eurotiales</taxon>
        <taxon>Aspergillaceae</taxon>
        <taxon>Aspergillus</taxon>
        <taxon>Aspergillus subgen. Circumdati</taxon>
    </lineage>
</organism>
<accession>A0A2J5HPJ6</accession>